<dbReference type="STRING" id="89524.SAMN05444370_1384"/>
<reference evidence="1 2" key="1">
    <citation type="submission" date="2016-10" db="EMBL/GenBank/DDBJ databases">
        <authorList>
            <person name="de Groot N.N."/>
        </authorList>
    </citation>
    <scope>NUCLEOTIDE SEQUENCE [LARGE SCALE GENOMIC DNA]</scope>
    <source>
        <strain evidence="1 2">DSM 15345</strain>
    </source>
</reference>
<dbReference type="OrthoDB" id="5896307at2"/>
<proteinExistence type="predicted"/>
<accession>A0A1H4G555</accession>
<gene>
    <name evidence="1" type="ORF">SAMN05444370_1384</name>
</gene>
<dbReference type="Proteomes" id="UP000198703">
    <property type="component" value="Unassembled WGS sequence"/>
</dbReference>
<protein>
    <submittedName>
        <fullName evidence="1">A nuclease family of the HNH/ENDO VII superfamily with conserved AHH</fullName>
    </submittedName>
</protein>
<dbReference type="Pfam" id="PF14412">
    <property type="entry name" value="AHH"/>
    <property type="match status" value="1"/>
</dbReference>
<keyword evidence="2" id="KW-1185">Reference proteome</keyword>
<dbReference type="RefSeq" id="WP_093256657.1">
    <property type="nucleotide sequence ID" value="NZ_FNQM01000038.1"/>
</dbReference>
<dbReference type="InterPro" id="IPR032871">
    <property type="entry name" value="AHH_dom_containing"/>
</dbReference>
<name>A0A1H4G555_9RHOB</name>
<sequence length="216" mass="23787">MGYRENILGAVRTDRRHPIWNGVKMQAHHLLSKSGVRISGLKADLEHLGYDINVKENLVLLPCTLKGACHLKVQLHRGNHTATADIDILSGDDDDDADSYHGLSYHALVVTLLGDIRLDRNRGRLCMRRAATIQDELDELSETMLDAIKTFVIPLTSIHESFAPITRSGCCGEDATPAAARLLEAGQAPECPEGRDHRGREGISAAARIWNLRVGR</sequence>
<evidence type="ECO:0000313" key="1">
    <source>
        <dbReference type="EMBL" id="SEB04684.1"/>
    </source>
</evidence>
<dbReference type="AlphaFoldDB" id="A0A1H4G555"/>
<organism evidence="1 2">
    <name type="scientific">Rubrimonas cliftonensis</name>
    <dbReference type="NCBI Taxonomy" id="89524"/>
    <lineage>
        <taxon>Bacteria</taxon>
        <taxon>Pseudomonadati</taxon>
        <taxon>Pseudomonadota</taxon>
        <taxon>Alphaproteobacteria</taxon>
        <taxon>Rhodobacterales</taxon>
        <taxon>Paracoccaceae</taxon>
        <taxon>Rubrimonas</taxon>
    </lineage>
</organism>
<evidence type="ECO:0000313" key="2">
    <source>
        <dbReference type="Proteomes" id="UP000198703"/>
    </source>
</evidence>
<dbReference type="EMBL" id="FNQM01000038">
    <property type="protein sequence ID" value="SEB04684.1"/>
    <property type="molecule type" value="Genomic_DNA"/>
</dbReference>